<dbReference type="AlphaFoldDB" id="A0A0N5BD20"/>
<feature type="transmembrane region" description="Helical" evidence="6">
    <location>
        <begin position="114"/>
        <end position="136"/>
    </location>
</feature>
<comment type="similarity">
    <text evidence="2 6">Belongs to the battenin family.</text>
</comment>
<dbReference type="Proteomes" id="UP000046392">
    <property type="component" value="Unplaced"/>
</dbReference>
<dbReference type="InterPro" id="IPR036259">
    <property type="entry name" value="MFS_trans_sf"/>
</dbReference>
<keyword evidence="6" id="KW-0458">Lysosome</keyword>
<comment type="subcellular location">
    <subcellularLocation>
        <location evidence="1">Endomembrane system</location>
        <topology evidence="1">Multi-pass membrane protein</topology>
    </subcellularLocation>
    <subcellularLocation>
        <location evidence="6">Lysosome membrane</location>
        <topology evidence="6">Multi-pass membrane protein</topology>
    </subcellularLocation>
</comment>
<feature type="transmembrane region" description="Helical" evidence="6">
    <location>
        <begin position="233"/>
        <end position="252"/>
    </location>
</feature>
<dbReference type="GO" id="GO:0012505">
    <property type="term" value="C:endomembrane system"/>
    <property type="evidence" value="ECO:0007669"/>
    <property type="project" value="UniProtKB-SubCell"/>
</dbReference>
<name>A0A0N5BD20_STREA</name>
<dbReference type="STRING" id="174720.A0A0N5BD20"/>
<sequence length="468" mass="52495">MDSGDICGIIDRHRIAFAFFLLGICNNYAYFIMFSAAEDIVNGNERNFNRVPTTTFTTKKYFTTSTTKQYFIATTPSDDEEYKSRHFFEKLLSSNASDKCHENVVCRKCTTTSIHAGIVVMCNALPAFFVQFLFAYFVDKIPFVIKHFLICCLQIGAYLAVGFSTSIVTSLIGVVLASIGVGLGEITYPHLPSYNSKKNKSAWSIGTGISGLIASIIYAVLTEPNLLNLSPKIAFMVMQTVPSIFVVTYWIIPSESSGINQICTWNNSNKNIQFDHNSSTFYSNDNFNSRNSNDSELLNKFLKVVFSLPITFPLIIGYCFEHIINQGLTPLIAFDCSNGLHLSKASQYRWYQSIYHSGVSFSRLVSKIIKLPCFWFLYLPLVLQALNVLLFTYEALNCFIPSILIIFAIICYEGIIGGLTYANTYHEISEKYGGNEKKTVSCFTKNISKFAVGLSGIASYFLHNFICN</sequence>
<evidence type="ECO:0000256" key="1">
    <source>
        <dbReference type="ARBA" id="ARBA00004127"/>
    </source>
</evidence>
<protein>
    <recommendedName>
        <fullName evidence="6">Battenin</fullName>
    </recommendedName>
</protein>
<keyword evidence="5 6" id="KW-0472">Membrane</keyword>
<feature type="transmembrane region" description="Helical" evidence="6">
    <location>
        <begin position="373"/>
        <end position="393"/>
    </location>
</feature>
<evidence type="ECO:0000313" key="8">
    <source>
        <dbReference type="WBParaSite" id="SPAL_0000391200.1"/>
    </source>
</evidence>
<dbReference type="Pfam" id="PF02487">
    <property type="entry name" value="CLN3"/>
    <property type="match status" value="1"/>
</dbReference>
<proteinExistence type="inferred from homology"/>
<evidence type="ECO:0000256" key="3">
    <source>
        <dbReference type="ARBA" id="ARBA00022692"/>
    </source>
</evidence>
<keyword evidence="4 6" id="KW-1133">Transmembrane helix</keyword>
<dbReference type="GO" id="GO:0051453">
    <property type="term" value="P:regulation of intracellular pH"/>
    <property type="evidence" value="ECO:0007669"/>
    <property type="project" value="TreeGrafter"/>
</dbReference>
<keyword evidence="7" id="KW-1185">Reference proteome</keyword>
<dbReference type="SUPFAM" id="SSF103473">
    <property type="entry name" value="MFS general substrate transporter"/>
    <property type="match status" value="1"/>
</dbReference>
<evidence type="ECO:0000256" key="5">
    <source>
        <dbReference type="ARBA" id="ARBA00023136"/>
    </source>
</evidence>
<evidence type="ECO:0000313" key="7">
    <source>
        <dbReference type="Proteomes" id="UP000046392"/>
    </source>
</evidence>
<evidence type="ECO:0000256" key="4">
    <source>
        <dbReference type="ARBA" id="ARBA00022989"/>
    </source>
</evidence>
<feature type="transmembrane region" description="Helical" evidence="6">
    <location>
        <begin position="201"/>
        <end position="221"/>
    </location>
</feature>
<accession>A0A0N5BD20</accession>
<dbReference type="GO" id="GO:0007040">
    <property type="term" value="P:lysosome organization"/>
    <property type="evidence" value="ECO:0007669"/>
    <property type="project" value="TreeGrafter"/>
</dbReference>
<evidence type="ECO:0000256" key="6">
    <source>
        <dbReference type="RuleBase" id="RU361113"/>
    </source>
</evidence>
<feature type="transmembrane region" description="Helical" evidence="6">
    <location>
        <begin position="148"/>
        <end position="181"/>
    </location>
</feature>
<organism evidence="7 8">
    <name type="scientific">Strongyloides papillosus</name>
    <name type="common">Intestinal threadworm</name>
    <dbReference type="NCBI Taxonomy" id="174720"/>
    <lineage>
        <taxon>Eukaryota</taxon>
        <taxon>Metazoa</taxon>
        <taxon>Ecdysozoa</taxon>
        <taxon>Nematoda</taxon>
        <taxon>Chromadorea</taxon>
        <taxon>Rhabditida</taxon>
        <taxon>Tylenchina</taxon>
        <taxon>Panagrolaimomorpha</taxon>
        <taxon>Strongyloidoidea</taxon>
        <taxon>Strongyloididae</taxon>
        <taxon>Strongyloides</taxon>
    </lineage>
</organism>
<evidence type="ECO:0000256" key="2">
    <source>
        <dbReference type="ARBA" id="ARBA00007467"/>
    </source>
</evidence>
<dbReference type="InterPro" id="IPR003492">
    <property type="entry name" value="Battenin_disease_Cln3"/>
</dbReference>
<feature type="transmembrane region" description="Helical" evidence="6">
    <location>
        <begin position="399"/>
        <end position="422"/>
    </location>
</feature>
<dbReference type="GO" id="GO:0005765">
    <property type="term" value="C:lysosomal membrane"/>
    <property type="evidence" value="ECO:0007669"/>
    <property type="project" value="UniProtKB-SubCell"/>
</dbReference>
<dbReference type="WBParaSite" id="SPAL_0000391200.1">
    <property type="protein sequence ID" value="SPAL_0000391200.1"/>
    <property type="gene ID" value="SPAL_0000391200"/>
</dbReference>
<dbReference type="PANTHER" id="PTHR10981">
    <property type="entry name" value="BATTENIN"/>
    <property type="match status" value="1"/>
</dbReference>
<comment type="caution">
    <text evidence="6">Lacks conserved residue(s) required for the propagation of feature annotation.</text>
</comment>
<reference evidence="8" key="1">
    <citation type="submission" date="2017-02" db="UniProtKB">
        <authorList>
            <consortium name="WormBaseParasite"/>
        </authorList>
    </citation>
    <scope>IDENTIFICATION</scope>
</reference>
<dbReference type="PRINTS" id="PR01315">
    <property type="entry name" value="BATTENIN"/>
</dbReference>
<keyword evidence="3 6" id="KW-0812">Transmembrane</keyword>
<dbReference type="PANTHER" id="PTHR10981:SF3">
    <property type="entry name" value="RNAI-INDUCED LONGEVITY"/>
    <property type="match status" value="1"/>
</dbReference>
<dbReference type="Gene3D" id="1.20.1250.20">
    <property type="entry name" value="MFS general substrate transporter like domains"/>
    <property type="match status" value="1"/>
</dbReference>